<feature type="region of interest" description="Disordered" evidence="1">
    <location>
        <begin position="1"/>
        <end position="23"/>
    </location>
</feature>
<reference evidence="2" key="1">
    <citation type="journal article" date="2014" name="Int. J. Syst. Evol. Microbiol.">
        <title>Complete genome sequence of Corynebacterium casei LMG S-19264T (=DSM 44701T), isolated from a smear-ripened cheese.</title>
        <authorList>
            <consortium name="US DOE Joint Genome Institute (JGI-PGF)"/>
            <person name="Walter F."/>
            <person name="Albersmeier A."/>
            <person name="Kalinowski J."/>
            <person name="Ruckert C."/>
        </authorList>
    </citation>
    <scope>NUCLEOTIDE SEQUENCE</scope>
    <source>
        <strain evidence="2">JCM 4125</strain>
    </source>
</reference>
<protein>
    <submittedName>
        <fullName evidence="2">Uncharacterized protein</fullName>
    </submittedName>
</protein>
<dbReference type="AlphaFoldDB" id="A0A918LS61"/>
<feature type="compositionally biased region" description="Polar residues" evidence="1">
    <location>
        <begin position="10"/>
        <end position="21"/>
    </location>
</feature>
<proteinExistence type="predicted"/>
<accession>A0A918LS61</accession>
<dbReference type="EMBL" id="BMSA01000004">
    <property type="protein sequence ID" value="GGT45203.1"/>
    <property type="molecule type" value="Genomic_DNA"/>
</dbReference>
<dbReference type="Proteomes" id="UP000646776">
    <property type="component" value="Unassembled WGS sequence"/>
</dbReference>
<organism evidence="2 3">
    <name type="scientific">Streptomyces phaeofaciens</name>
    <dbReference type="NCBI Taxonomy" id="68254"/>
    <lineage>
        <taxon>Bacteria</taxon>
        <taxon>Bacillati</taxon>
        <taxon>Actinomycetota</taxon>
        <taxon>Actinomycetes</taxon>
        <taxon>Kitasatosporales</taxon>
        <taxon>Streptomycetaceae</taxon>
        <taxon>Streptomyces</taxon>
    </lineage>
</organism>
<evidence type="ECO:0000313" key="3">
    <source>
        <dbReference type="Proteomes" id="UP000646776"/>
    </source>
</evidence>
<keyword evidence="3" id="KW-1185">Reference proteome</keyword>
<gene>
    <name evidence="2" type="ORF">GCM10010226_22410</name>
</gene>
<reference evidence="2" key="2">
    <citation type="submission" date="2020-09" db="EMBL/GenBank/DDBJ databases">
        <authorList>
            <person name="Sun Q."/>
            <person name="Ohkuma M."/>
        </authorList>
    </citation>
    <scope>NUCLEOTIDE SEQUENCE</scope>
    <source>
        <strain evidence="2">JCM 4125</strain>
    </source>
</reference>
<comment type="caution">
    <text evidence="2">The sequence shown here is derived from an EMBL/GenBank/DDBJ whole genome shotgun (WGS) entry which is preliminary data.</text>
</comment>
<evidence type="ECO:0000313" key="2">
    <source>
        <dbReference type="EMBL" id="GGT45203.1"/>
    </source>
</evidence>
<evidence type="ECO:0000256" key="1">
    <source>
        <dbReference type="SAM" id="MobiDB-lite"/>
    </source>
</evidence>
<sequence length="162" mass="17138">MAGMTEHTGETSPEPSGSASSPLDDVVTAAEWIARALESSGYRADFTPGSLGDIERFMTEHSAQGTAVAGGLLAVDPGSRLFALGAYLGETVRRGLGGTWEDGGDPDSLTDLVLRLPDGAVVRPVQRVIKRFRNGSEDSITGYAVGLGLHPPARRRAWFRRG</sequence>
<name>A0A918LS61_9ACTN</name>